<evidence type="ECO:0000313" key="3">
    <source>
        <dbReference type="Proteomes" id="UP001187192"/>
    </source>
</evidence>
<accession>A0AA88AP67</accession>
<name>A0AA88AP67_FICCA</name>
<sequence>MSMSREQEKETYQVHSHGCGRLRSRVVDRGWVSRKRLEGEVAVASRGERERERFDKELVVESWPAELKGDGERERLRENGRRGHGRGDGF</sequence>
<organism evidence="2 3">
    <name type="scientific">Ficus carica</name>
    <name type="common">Common fig</name>
    <dbReference type="NCBI Taxonomy" id="3494"/>
    <lineage>
        <taxon>Eukaryota</taxon>
        <taxon>Viridiplantae</taxon>
        <taxon>Streptophyta</taxon>
        <taxon>Embryophyta</taxon>
        <taxon>Tracheophyta</taxon>
        <taxon>Spermatophyta</taxon>
        <taxon>Magnoliopsida</taxon>
        <taxon>eudicotyledons</taxon>
        <taxon>Gunneridae</taxon>
        <taxon>Pentapetalae</taxon>
        <taxon>rosids</taxon>
        <taxon>fabids</taxon>
        <taxon>Rosales</taxon>
        <taxon>Moraceae</taxon>
        <taxon>Ficeae</taxon>
        <taxon>Ficus</taxon>
    </lineage>
</organism>
<evidence type="ECO:0000313" key="2">
    <source>
        <dbReference type="EMBL" id="GMN43806.1"/>
    </source>
</evidence>
<gene>
    <name evidence="2" type="ORF">TIFTF001_013016</name>
</gene>
<evidence type="ECO:0000256" key="1">
    <source>
        <dbReference type="SAM" id="MobiDB-lite"/>
    </source>
</evidence>
<reference evidence="2" key="1">
    <citation type="submission" date="2023-07" db="EMBL/GenBank/DDBJ databases">
        <title>draft genome sequence of fig (Ficus carica).</title>
        <authorList>
            <person name="Takahashi T."/>
            <person name="Nishimura K."/>
        </authorList>
    </citation>
    <scope>NUCLEOTIDE SEQUENCE</scope>
</reference>
<dbReference type="EMBL" id="BTGU01000017">
    <property type="protein sequence ID" value="GMN43806.1"/>
    <property type="molecule type" value="Genomic_DNA"/>
</dbReference>
<proteinExistence type="predicted"/>
<protein>
    <submittedName>
        <fullName evidence="2">Uncharacterized protein</fullName>
    </submittedName>
</protein>
<dbReference type="Proteomes" id="UP001187192">
    <property type="component" value="Unassembled WGS sequence"/>
</dbReference>
<feature type="region of interest" description="Disordered" evidence="1">
    <location>
        <begin position="68"/>
        <end position="90"/>
    </location>
</feature>
<keyword evidence="3" id="KW-1185">Reference proteome</keyword>
<comment type="caution">
    <text evidence="2">The sequence shown here is derived from an EMBL/GenBank/DDBJ whole genome shotgun (WGS) entry which is preliminary data.</text>
</comment>
<dbReference type="AlphaFoldDB" id="A0AA88AP67"/>